<dbReference type="InterPro" id="IPR013087">
    <property type="entry name" value="Znf_C2H2_type"/>
</dbReference>
<dbReference type="InterPro" id="IPR000210">
    <property type="entry name" value="BTB/POZ_dom"/>
</dbReference>
<sequence>MLQTLESLTIEEHLIMMLRLAANSNLYANVLSILASTMDGVGNAVDSAITLPGASGSYKNSAFGGDICVRIITSDLLTGVQTEERIFAHRFVLAASSPYLRGLIEACTPAATSLLPVVPTIEVNLGTLPNAAQAFKIILNFLYSGEFDLESIDPLQVLQVSRLCQIVTAELRLTSMLTQNLLRIQEEKANAQPSLLSLMQTALPASVEIKWLLAMQMLKLQQTVQPFGVGQMQPQQPGTSVPRTSPIVHLVTATTAPSLNAFDECPMREQCDSPDSVITLRSAASGVLVSSHRNSSAKDKTSEVIVPSNDKEGCRKCPFCRHVSKSPAMLEKHITRHIPDCSRDGHHYKCPKCATTADSQREIYEHVLQHQENTLQCDQCNYRGRTSSNLDQHKLFKHSKEMFKEKLECVECNFKCISGDGLLYHYERMHRASAASEDELQENGSDYASTSTNSRKANAYFDDCASSSTIVPHKRNANASDPAENQDEPMCLVIRKSNSP</sequence>
<reference evidence="3 4" key="1">
    <citation type="submission" date="2014-11" db="EMBL/GenBank/DDBJ databases">
        <title>Genetic blueprint of the zoonotic pathogen Toxocara canis.</title>
        <authorList>
            <person name="Zhu X.-Q."/>
            <person name="Korhonen P.K."/>
            <person name="Cai H."/>
            <person name="Young N.D."/>
            <person name="Nejsum P."/>
            <person name="von Samson-Himmelstjerna G."/>
            <person name="Boag P.R."/>
            <person name="Tan P."/>
            <person name="Li Q."/>
            <person name="Min J."/>
            <person name="Yang Y."/>
            <person name="Wang X."/>
            <person name="Fang X."/>
            <person name="Hall R.S."/>
            <person name="Hofmann A."/>
            <person name="Sternberg P.W."/>
            <person name="Jex A.R."/>
            <person name="Gasser R.B."/>
        </authorList>
    </citation>
    <scope>NUCLEOTIDE SEQUENCE [LARGE SCALE GENOMIC DNA]</scope>
    <source>
        <strain evidence="3">PN_DK_2014</strain>
    </source>
</reference>
<dbReference type="Gene3D" id="3.30.710.10">
    <property type="entry name" value="Potassium Channel Kv1.1, Chain A"/>
    <property type="match status" value="1"/>
</dbReference>
<evidence type="ECO:0000313" key="4">
    <source>
        <dbReference type="Proteomes" id="UP000031036"/>
    </source>
</evidence>
<dbReference type="CDD" id="cd18186">
    <property type="entry name" value="BTB_POZ_ZBTB_KLHL-like"/>
    <property type="match status" value="1"/>
</dbReference>
<dbReference type="Pfam" id="PF00651">
    <property type="entry name" value="BTB"/>
    <property type="match status" value="1"/>
</dbReference>
<dbReference type="PROSITE" id="PS50097">
    <property type="entry name" value="BTB"/>
    <property type="match status" value="1"/>
</dbReference>
<dbReference type="EMBL" id="JPKZ01002589">
    <property type="protein sequence ID" value="KHN75919.1"/>
    <property type="molecule type" value="Genomic_DNA"/>
</dbReference>
<feature type="domain" description="BTB" evidence="2">
    <location>
        <begin position="74"/>
        <end position="151"/>
    </location>
</feature>
<dbReference type="InterPro" id="IPR011333">
    <property type="entry name" value="SKP1/BTB/POZ_sf"/>
</dbReference>
<dbReference type="SUPFAM" id="SSF54695">
    <property type="entry name" value="POZ domain"/>
    <property type="match status" value="1"/>
</dbReference>
<dbReference type="AlphaFoldDB" id="A0A0B2V366"/>
<organism evidence="3 4">
    <name type="scientific">Toxocara canis</name>
    <name type="common">Canine roundworm</name>
    <dbReference type="NCBI Taxonomy" id="6265"/>
    <lineage>
        <taxon>Eukaryota</taxon>
        <taxon>Metazoa</taxon>
        <taxon>Ecdysozoa</taxon>
        <taxon>Nematoda</taxon>
        <taxon>Chromadorea</taxon>
        <taxon>Rhabditida</taxon>
        <taxon>Spirurina</taxon>
        <taxon>Ascaridomorpha</taxon>
        <taxon>Ascaridoidea</taxon>
        <taxon>Toxocaridae</taxon>
        <taxon>Toxocara</taxon>
    </lineage>
</organism>
<dbReference type="SMART" id="SM00355">
    <property type="entry name" value="ZnF_C2H2"/>
    <property type="match status" value="4"/>
</dbReference>
<dbReference type="STRING" id="6265.A0A0B2V366"/>
<gene>
    <name evidence="3" type="ORF">Tcan_03110</name>
</gene>
<name>A0A0B2V366_TOXCA</name>
<keyword evidence="4" id="KW-1185">Reference proteome</keyword>
<proteinExistence type="predicted"/>
<dbReference type="OMA" id="MQPPFFN"/>
<dbReference type="Gene3D" id="3.30.160.60">
    <property type="entry name" value="Classic Zinc Finger"/>
    <property type="match status" value="1"/>
</dbReference>
<evidence type="ECO:0000313" key="3">
    <source>
        <dbReference type="EMBL" id="KHN75919.1"/>
    </source>
</evidence>
<dbReference type="SMART" id="SM00225">
    <property type="entry name" value="BTB"/>
    <property type="match status" value="1"/>
</dbReference>
<evidence type="ECO:0000256" key="1">
    <source>
        <dbReference type="SAM" id="MobiDB-lite"/>
    </source>
</evidence>
<feature type="region of interest" description="Disordered" evidence="1">
    <location>
        <begin position="472"/>
        <end position="500"/>
    </location>
</feature>
<accession>A0A0B2V366</accession>
<dbReference type="OrthoDB" id="5910923at2759"/>
<protein>
    <recommendedName>
        <fullName evidence="2">BTB domain-containing protein</fullName>
    </recommendedName>
</protein>
<comment type="caution">
    <text evidence="3">The sequence shown here is derived from an EMBL/GenBank/DDBJ whole genome shotgun (WGS) entry which is preliminary data.</text>
</comment>
<evidence type="ECO:0000259" key="2">
    <source>
        <dbReference type="PROSITE" id="PS50097"/>
    </source>
</evidence>
<dbReference type="Proteomes" id="UP000031036">
    <property type="component" value="Unassembled WGS sequence"/>
</dbReference>